<dbReference type="Gene3D" id="1.20.1540.10">
    <property type="entry name" value="Rhomboid-like"/>
    <property type="match status" value="1"/>
</dbReference>
<dbReference type="InterPro" id="IPR022764">
    <property type="entry name" value="Peptidase_S54_rhomboid_dom"/>
</dbReference>
<comment type="subcellular location">
    <subcellularLocation>
        <location evidence="1">Membrane</location>
        <topology evidence="1">Multi-pass membrane protein</topology>
    </subcellularLocation>
</comment>
<dbReference type="AlphaFoldDB" id="A0A1V9G072"/>
<evidence type="ECO:0000256" key="2">
    <source>
        <dbReference type="ARBA" id="ARBA00009045"/>
    </source>
</evidence>
<dbReference type="GO" id="GO:0016020">
    <property type="term" value="C:membrane"/>
    <property type="evidence" value="ECO:0007669"/>
    <property type="project" value="UniProtKB-SubCell"/>
</dbReference>
<dbReference type="SUPFAM" id="SSF144091">
    <property type="entry name" value="Rhomboid-like"/>
    <property type="match status" value="1"/>
</dbReference>
<dbReference type="STRING" id="1703345.A3860_21610"/>
<comment type="caution">
    <text evidence="9">The sequence shown here is derived from an EMBL/GenBank/DDBJ whole genome shotgun (WGS) entry which is preliminary data.</text>
</comment>
<dbReference type="RefSeq" id="WP_081147199.1">
    <property type="nucleotide sequence ID" value="NZ_LVYD01000043.1"/>
</dbReference>
<dbReference type="InterPro" id="IPR035952">
    <property type="entry name" value="Rhomboid-like_sf"/>
</dbReference>
<evidence type="ECO:0000256" key="5">
    <source>
        <dbReference type="ARBA" id="ARBA00022989"/>
    </source>
</evidence>
<keyword evidence="4" id="KW-0378">Hydrolase</keyword>
<evidence type="ECO:0000256" key="6">
    <source>
        <dbReference type="ARBA" id="ARBA00023136"/>
    </source>
</evidence>
<dbReference type="Pfam" id="PF01694">
    <property type="entry name" value="Rhomboid"/>
    <property type="match status" value="1"/>
</dbReference>
<dbReference type="InterPro" id="IPR050925">
    <property type="entry name" value="Rhomboid_protease_S54"/>
</dbReference>
<feature type="domain" description="Peptidase S54 rhomboid" evidence="8">
    <location>
        <begin position="6"/>
        <end position="58"/>
    </location>
</feature>
<evidence type="ECO:0000256" key="3">
    <source>
        <dbReference type="ARBA" id="ARBA00022692"/>
    </source>
</evidence>
<dbReference type="EMBL" id="LVYD01000043">
    <property type="protein sequence ID" value="OQP64019.1"/>
    <property type="molecule type" value="Genomic_DNA"/>
</dbReference>
<keyword evidence="6 7" id="KW-0472">Membrane</keyword>
<dbReference type="OrthoDB" id="9778341at2"/>
<keyword evidence="10" id="KW-1185">Reference proteome</keyword>
<gene>
    <name evidence="9" type="ORF">A3860_21610</name>
</gene>
<evidence type="ECO:0000256" key="4">
    <source>
        <dbReference type="ARBA" id="ARBA00022801"/>
    </source>
</evidence>
<dbReference type="GO" id="GO:0004252">
    <property type="term" value="F:serine-type endopeptidase activity"/>
    <property type="evidence" value="ECO:0007669"/>
    <property type="project" value="InterPro"/>
</dbReference>
<evidence type="ECO:0000313" key="10">
    <source>
        <dbReference type="Proteomes" id="UP000192796"/>
    </source>
</evidence>
<protein>
    <recommendedName>
        <fullName evidence="8">Peptidase S54 rhomboid domain-containing protein</fullName>
    </recommendedName>
</protein>
<keyword evidence="5 7" id="KW-1133">Transmembrane helix</keyword>
<evidence type="ECO:0000259" key="8">
    <source>
        <dbReference type="Pfam" id="PF01694"/>
    </source>
</evidence>
<dbReference type="Proteomes" id="UP000192796">
    <property type="component" value="Unassembled WGS sequence"/>
</dbReference>
<organism evidence="9 10">
    <name type="scientific">Niastella vici</name>
    <dbReference type="NCBI Taxonomy" id="1703345"/>
    <lineage>
        <taxon>Bacteria</taxon>
        <taxon>Pseudomonadati</taxon>
        <taxon>Bacteroidota</taxon>
        <taxon>Chitinophagia</taxon>
        <taxon>Chitinophagales</taxon>
        <taxon>Chitinophagaceae</taxon>
        <taxon>Niastella</taxon>
    </lineage>
</organism>
<evidence type="ECO:0000256" key="1">
    <source>
        <dbReference type="ARBA" id="ARBA00004141"/>
    </source>
</evidence>
<accession>A0A1V9G072</accession>
<reference evidence="9 10" key="1">
    <citation type="submission" date="2016-03" db="EMBL/GenBank/DDBJ databases">
        <title>Niastella vici sp. nov., isolated from farmland soil.</title>
        <authorList>
            <person name="Chen L."/>
            <person name="Wang D."/>
            <person name="Yang S."/>
            <person name="Wang G."/>
        </authorList>
    </citation>
    <scope>NUCLEOTIDE SEQUENCE [LARGE SCALE GENOMIC DNA]</scope>
    <source>
        <strain evidence="9 10">DJ57</strain>
    </source>
</reference>
<evidence type="ECO:0000313" key="9">
    <source>
        <dbReference type="EMBL" id="OQP64019.1"/>
    </source>
</evidence>
<sequence>MKTAWPGVFLEPQLGRSKFAIIYLVTGIVASITSLWWHTATVSVGASGAIFGLYGVLLA</sequence>
<feature type="transmembrane region" description="Helical" evidence="7">
    <location>
        <begin position="20"/>
        <end position="37"/>
    </location>
</feature>
<name>A0A1V9G072_9BACT</name>
<keyword evidence="3 7" id="KW-0812">Transmembrane</keyword>
<comment type="similarity">
    <text evidence="2">Belongs to the peptidase S54 family.</text>
</comment>
<evidence type="ECO:0000256" key="7">
    <source>
        <dbReference type="SAM" id="Phobius"/>
    </source>
</evidence>
<proteinExistence type="inferred from homology"/>
<dbReference type="PANTHER" id="PTHR43731:SF14">
    <property type="entry name" value="PRESENILIN-ASSOCIATED RHOMBOID-LIKE PROTEIN, MITOCHONDRIAL"/>
    <property type="match status" value="1"/>
</dbReference>
<dbReference type="PANTHER" id="PTHR43731">
    <property type="entry name" value="RHOMBOID PROTEASE"/>
    <property type="match status" value="1"/>
</dbReference>